<gene>
    <name evidence="3" type="ORF">COCSADRAFT_336562</name>
</gene>
<keyword evidence="2" id="KW-0812">Transmembrane</keyword>
<feature type="compositionally biased region" description="Basic residues" evidence="1">
    <location>
        <begin position="62"/>
        <end position="77"/>
    </location>
</feature>
<evidence type="ECO:0000256" key="1">
    <source>
        <dbReference type="SAM" id="MobiDB-lite"/>
    </source>
</evidence>
<dbReference type="Proteomes" id="UP000016934">
    <property type="component" value="Unassembled WGS sequence"/>
</dbReference>
<reference evidence="4" key="2">
    <citation type="journal article" date="2013" name="PLoS Genet.">
        <title>Comparative genome structure, secondary metabolite, and effector coding capacity across Cochliobolus pathogens.</title>
        <authorList>
            <person name="Condon B.J."/>
            <person name="Leng Y."/>
            <person name="Wu D."/>
            <person name="Bushley K.E."/>
            <person name="Ohm R.A."/>
            <person name="Otillar R."/>
            <person name="Martin J."/>
            <person name="Schackwitz W."/>
            <person name="Grimwood J."/>
            <person name="MohdZainudin N."/>
            <person name="Xue C."/>
            <person name="Wang R."/>
            <person name="Manning V.A."/>
            <person name="Dhillon B."/>
            <person name="Tu Z.J."/>
            <person name="Steffenson B.J."/>
            <person name="Salamov A."/>
            <person name="Sun H."/>
            <person name="Lowry S."/>
            <person name="LaButti K."/>
            <person name="Han J."/>
            <person name="Copeland A."/>
            <person name="Lindquist E."/>
            <person name="Barry K."/>
            <person name="Schmutz J."/>
            <person name="Baker S.E."/>
            <person name="Ciuffetti L.M."/>
            <person name="Grigoriev I.V."/>
            <person name="Zhong S."/>
            <person name="Turgeon B.G."/>
        </authorList>
    </citation>
    <scope>NUCLEOTIDE SEQUENCE [LARGE SCALE GENOMIC DNA]</scope>
    <source>
        <strain evidence="4">ND90Pr / ATCC 201652</strain>
    </source>
</reference>
<evidence type="ECO:0000256" key="2">
    <source>
        <dbReference type="SAM" id="Phobius"/>
    </source>
</evidence>
<organism evidence="3 4">
    <name type="scientific">Cochliobolus sativus (strain ND90Pr / ATCC 201652)</name>
    <name type="common">Common root rot and spot blotch fungus</name>
    <name type="synonym">Bipolaris sorokiniana</name>
    <dbReference type="NCBI Taxonomy" id="665912"/>
    <lineage>
        <taxon>Eukaryota</taxon>
        <taxon>Fungi</taxon>
        <taxon>Dikarya</taxon>
        <taxon>Ascomycota</taxon>
        <taxon>Pezizomycotina</taxon>
        <taxon>Dothideomycetes</taxon>
        <taxon>Pleosporomycetidae</taxon>
        <taxon>Pleosporales</taxon>
        <taxon>Pleosporineae</taxon>
        <taxon>Pleosporaceae</taxon>
        <taxon>Bipolaris</taxon>
    </lineage>
</organism>
<dbReference type="GeneID" id="19137248"/>
<protein>
    <submittedName>
        <fullName evidence="3">Uncharacterized protein</fullName>
    </submittedName>
</protein>
<name>M2T1D7_COCSN</name>
<dbReference type="EMBL" id="KB445645">
    <property type="protein sequence ID" value="EMD63016.1"/>
    <property type="molecule type" value="Genomic_DNA"/>
</dbReference>
<accession>M2T1D7</accession>
<evidence type="ECO:0000313" key="3">
    <source>
        <dbReference type="EMBL" id="EMD63016.1"/>
    </source>
</evidence>
<sequence length="94" mass="10731">MKKTLVLHFVRWQFPLLTYVGVGVCMCVCIYTTSIQWLMYNNIIAASLLSLVTSLSACPHTPKPRHKNEKNKNKPKSPRCCVPNITLETYYAVN</sequence>
<proteinExistence type="predicted"/>
<keyword evidence="4" id="KW-1185">Reference proteome</keyword>
<keyword evidence="2" id="KW-1133">Transmembrane helix</keyword>
<keyword evidence="2" id="KW-0472">Membrane</keyword>
<evidence type="ECO:0000313" key="4">
    <source>
        <dbReference type="Proteomes" id="UP000016934"/>
    </source>
</evidence>
<dbReference type="HOGENOM" id="CLU_2385999_0_0_1"/>
<dbReference type="RefSeq" id="XP_007701287.1">
    <property type="nucleotide sequence ID" value="XM_007703097.1"/>
</dbReference>
<reference evidence="3 4" key="1">
    <citation type="journal article" date="2012" name="PLoS Pathog.">
        <title>Diverse lifestyles and strategies of plant pathogenesis encoded in the genomes of eighteen Dothideomycetes fungi.</title>
        <authorList>
            <person name="Ohm R.A."/>
            <person name="Feau N."/>
            <person name="Henrissat B."/>
            <person name="Schoch C.L."/>
            <person name="Horwitz B.A."/>
            <person name="Barry K.W."/>
            <person name="Condon B.J."/>
            <person name="Copeland A.C."/>
            <person name="Dhillon B."/>
            <person name="Glaser F."/>
            <person name="Hesse C.N."/>
            <person name="Kosti I."/>
            <person name="LaButti K."/>
            <person name="Lindquist E.A."/>
            <person name="Lucas S."/>
            <person name="Salamov A.A."/>
            <person name="Bradshaw R.E."/>
            <person name="Ciuffetti L."/>
            <person name="Hamelin R.C."/>
            <person name="Kema G.H.J."/>
            <person name="Lawrence C."/>
            <person name="Scott J.A."/>
            <person name="Spatafora J.W."/>
            <person name="Turgeon B.G."/>
            <person name="de Wit P.J.G.M."/>
            <person name="Zhong S."/>
            <person name="Goodwin S.B."/>
            <person name="Grigoriev I.V."/>
        </authorList>
    </citation>
    <scope>NUCLEOTIDE SEQUENCE [LARGE SCALE GENOMIC DNA]</scope>
    <source>
        <strain evidence="4">ND90Pr / ATCC 201652</strain>
    </source>
</reference>
<feature type="region of interest" description="Disordered" evidence="1">
    <location>
        <begin position="60"/>
        <end position="79"/>
    </location>
</feature>
<dbReference type="KEGG" id="bsc:COCSADRAFT_336562"/>
<feature type="transmembrane region" description="Helical" evidence="2">
    <location>
        <begin position="12"/>
        <end position="33"/>
    </location>
</feature>
<dbReference type="AlphaFoldDB" id="M2T1D7"/>